<organism evidence="1 2">
    <name type="scientific">Nepenthes gracilis</name>
    <name type="common">Slender pitcher plant</name>
    <dbReference type="NCBI Taxonomy" id="150966"/>
    <lineage>
        <taxon>Eukaryota</taxon>
        <taxon>Viridiplantae</taxon>
        <taxon>Streptophyta</taxon>
        <taxon>Embryophyta</taxon>
        <taxon>Tracheophyta</taxon>
        <taxon>Spermatophyta</taxon>
        <taxon>Magnoliopsida</taxon>
        <taxon>eudicotyledons</taxon>
        <taxon>Gunneridae</taxon>
        <taxon>Pentapetalae</taxon>
        <taxon>Caryophyllales</taxon>
        <taxon>Nepenthaceae</taxon>
        <taxon>Nepenthes</taxon>
    </lineage>
</organism>
<dbReference type="Proteomes" id="UP001279734">
    <property type="component" value="Unassembled WGS sequence"/>
</dbReference>
<sequence length="77" mass="8677">MMPQATTVNRQRFVATNNHQLIREALSRTISRRSSRSSTLSPVNNPWSLLPPLSFVRSANLDPNLRAIDTFTATTDH</sequence>
<name>A0AAD3TIY0_NEPGR</name>
<comment type="caution">
    <text evidence="1">The sequence shown here is derived from an EMBL/GenBank/DDBJ whole genome shotgun (WGS) entry which is preliminary data.</text>
</comment>
<evidence type="ECO:0000313" key="2">
    <source>
        <dbReference type="Proteomes" id="UP001279734"/>
    </source>
</evidence>
<proteinExistence type="predicted"/>
<reference evidence="1" key="1">
    <citation type="submission" date="2023-05" db="EMBL/GenBank/DDBJ databases">
        <title>Nepenthes gracilis genome sequencing.</title>
        <authorList>
            <person name="Fukushima K."/>
        </authorList>
    </citation>
    <scope>NUCLEOTIDE SEQUENCE</scope>
    <source>
        <strain evidence="1">SING2019-196</strain>
    </source>
</reference>
<keyword evidence="2" id="KW-1185">Reference proteome</keyword>
<evidence type="ECO:0000313" key="1">
    <source>
        <dbReference type="EMBL" id="GMH30026.1"/>
    </source>
</evidence>
<dbReference type="EMBL" id="BSYO01000037">
    <property type="protein sequence ID" value="GMH30026.1"/>
    <property type="molecule type" value="Genomic_DNA"/>
</dbReference>
<gene>
    <name evidence="1" type="ORF">Nepgr_031869</name>
</gene>
<dbReference type="AlphaFoldDB" id="A0AAD3TIY0"/>
<protein>
    <submittedName>
        <fullName evidence="1">Uncharacterized protein</fullName>
    </submittedName>
</protein>
<accession>A0AAD3TIY0</accession>